<dbReference type="SUPFAM" id="SSF56112">
    <property type="entry name" value="Protein kinase-like (PK-like)"/>
    <property type="match status" value="1"/>
</dbReference>
<dbReference type="GO" id="GO:0004713">
    <property type="term" value="F:protein tyrosine kinase activity"/>
    <property type="evidence" value="ECO:0007669"/>
    <property type="project" value="InterPro"/>
</dbReference>
<dbReference type="AlphaFoldDB" id="A3K675"/>
<dbReference type="Gene3D" id="3.30.200.20">
    <property type="entry name" value="Phosphorylase Kinase, domain 1"/>
    <property type="match status" value="1"/>
</dbReference>
<evidence type="ECO:0000256" key="2">
    <source>
        <dbReference type="ARBA" id="ARBA00022741"/>
    </source>
</evidence>
<feature type="compositionally biased region" description="Pro residues" evidence="5">
    <location>
        <begin position="325"/>
        <end position="351"/>
    </location>
</feature>
<keyword evidence="8" id="KW-1185">Reference proteome</keyword>
<dbReference type="GO" id="GO:0004674">
    <property type="term" value="F:protein serine/threonine kinase activity"/>
    <property type="evidence" value="ECO:0007669"/>
    <property type="project" value="UniProtKB-KW"/>
</dbReference>
<dbReference type="InterPro" id="IPR008266">
    <property type="entry name" value="Tyr_kinase_AS"/>
</dbReference>
<dbReference type="GO" id="GO:0005524">
    <property type="term" value="F:ATP binding"/>
    <property type="evidence" value="ECO:0007669"/>
    <property type="project" value="UniProtKB-KW"/>
</dbReference>
<dbReference type="CDD" id="cd14014">
    <property type="entry name" value="STKc_PknB_like"/>
    <property type="match status" value="1"/>
</dbReference>
<evidence type="ECO:0000259" key="6">
    <source>
        <dbReference type="PROSITE" id="PS50011"/>
    </source>
</evidence>
<evidence type="ECO:0000256" key="3">
    <source>
        <dbReference type="ARBA" id="ARBA00022777"/>
    </source>
</evidence>
<evidence type="ECO:0000256" key="1">
    <source>
        <dbReference type="ARBA" id="ARBA00022679"/>
    </source>
</evidence>
<dbReference type="InterPro" id="IPR000719">
    <property type="entry name" value="Prot_kinase_dom"/>
</dbReference>
<keyword evidence="7" id="KW-0723">Serine/threonine-protein kinase</keyword>
<protein>
    <submittedName>
        <fullName evidence="7">Serine/Threonine protein kinase</fullName>
    </submittedName>
</protein>
<comment type="caution">
    <text evidence="7">The sequence shown here is derived from an EMBL/GenBank/DDBJ whole genome shotgun (WGS) entry which is preliminary data.</text>
</comment>
<name>A3K675_SAGS3</name>
<dbReference type="PANTHER" id="PTHR43289">
    <property type="entry name" value="MITOGEN-ACTIVATED PROTEIN KINASE KINASE KINASE 20-RELATED"/>
    <property type="match status" value="1"/>
</dbReference>
<dbReference type="EMBL" id="AAYA01000010">
    <property type="protein sequence ID" value="EBA07225.1"/>
    <property type="molecule type" value="Genomic_DNA"/>
</dbReference>
<reference evidence="7 8" key="1">
    <citation type="submission" date="2006-06" db="EMBL/GenBank/DDBJ databases">
        <authorList>
            <person name="Moran M.A."/>
            <person name="Ferriera S."/>
            <person name="Johnson J."/>
            <person name="Kravitz S."/>
            <person name="Beeson K."/>
            <person name="Sutton G."/>
            <person name="Rogers Y.-H."/>
            <person name="Friedman R."/>
            <person name="Frazier M."/>
            <person name="Venter J.C."/>
        </authorList>
    </citation>
    <scope>NUCLEOTIDE SEQUENCE [LARGE SCALE GENOMIC DNA]</scope>
    <source>
        <strain evidence="7 8">E-37</strain>
    </source>
</reference>
<gene>
    <name evidence="7" type="ORF">SSE37_06299</name>
</gene>
<dbReference type="Proteomes" id="UP000005713">
    <property type="component" value="Unassembled WGS sequence"/>
</dbReference>
<accession>A3K675</accession>
<dbReference type="PROSITE" id="PS00109">
    <property type="entry name" value="PROTEIN_KINASE_TYR"/>
    <property type="match status" value="1"/>
</dbReference>
<proteinExistence type="predicted"/>
<evidence type="ECO:0000256" key="5">
    <source>
        <dbReference type="SAM" id="MobiDB-lite"/>
    </source>
</evidence>
<organism evidence="7 8">
    <name type="scientific">Sagittula stellata (strain ATCC 700073 / DSM 11524 / E-37)</name>
    <dbReference type="NCBI Taxonomy" id="388399"/>
    <lineage>
        <taxon>Bacteria</taxon>
        <taxon>Pseudomonadati</taxon>
        <taxon>Pseudomonadota</taxon>
        <taxon>Alphaproteobacteria</taxon>
        <taxon>Rhodobacterales</taxon>
        <taxon>Roseobacteraceae</taxon>
        <taxon>Sagittula</taxon>
    </lineage>
</organism>
<sequence length="776" mass="82140">MKDPRAKDIFQLGQLLNNTYRVEAVLGRGGLSEVYLARSTISGRVVAIKALRAEFSDNDSYTSLITREEGVREIRHDAVVRYFDTQRTPEGIVYLVMDYIEGKALDMFLREGGMSVEDVLAVGERVLAGLADAHRNNIVHRDIAPDNIILRAGDPRQAVIIDFGIAKDTTPDAVTIVGEGFAGKLGYAAPEQFGGHTDPRSDIYALGAALLATYLGKKPNMGKQPMEVLPKKMQPLDTEGVPEPLCMLIRRMTEPDAKKRFQTADEAVEAFKRAQNGTPLQYILDGPPELTVTESPTVRAVPPLSNGWDTTAPGTVPPGTIPPGTMPPGTIPPGTVPPGTMPPGTMPPGTVPPSGGTWTVAPDGTAHGGTAVPEPPVKRGKGALIGAGLLVAAVVAGGAWYVLQGPGGARFPEQSPFELTVSRGADGAVAATGFVPSPAALANLTQRVESLGGTAELSLGSGALAETWPQGVISMLDAAATLEEFEIALSDNRAEVTGLAEDRATLDAATKGLDGALYPGLDVKADLLLGPRDLTPDDLADVIDFWADCGALTLQPPQGDSFALGDTLRISGTFAADASRAELEKSLTERIGSRSLQIDAGVLNDMHCRIDEALPALPAEGMEVVFGSGDDGASRPDGLFRPGDNPTIDVALPEGTEGYLHVILVDVQGVVYNLLPNRLAPEHAVAALRQTAEDGRVRVAFSEAVARAETRVAFRVDDSVIGRSRVVVFHTRAPLFDGVRKVTETLDVFLQDLVRRREAAPEIFLGLQSAVLETRG</sequence>
<dbReference type="PANTHER" id="PTHR43289:SF6">
    <property type="entry name" value="SERINE_THREONINE-PROTEIN KINASE NEKL-3"/>
    <property type="match status" value="1"/>
</dbReference>
<evidence type="ECO:0000313" key="7">
    <source>
        <dbReference type="EMBL" id="EBA07225.1"/>
    </source>
</evidence>
<dbReference type="InterPro" id="IPR011009">
    <property type="entry name" value="Kinase-like_dom_sf"/>
</dbReference>
<feature type="region of interest" description="Disordered" evidence="5">
    <location>
        <begin position="325"/>
        <end position="376"/>
    </location>
</feature>
<keyword evidence="2" id="KW-0547">Nucleotide-binding</keyword>
<dbReference type="InterPro" id="IPR020635">
    <property type="entry name" value="Tyr_kinase_cat_dom"/>
</dbReference>
<evidence type="ECO:0000313" key="8">
    <source>
        <dbReference type="Proteomes" id="UP000005713"/>
    </source>
</evidence>
<evidence type="ECO:0000256" key="4">
    <source>
        <dbReference type="ARBA" id="ARBA00022840"/>
    </source>
</evidence>
<keyword evidence="4" id="KW-0067">ATP-binding</keyword>
<dbReference type="Pfam" id="PF00069">
    <property type="entry name" value="Pkinase"/>
    <property type="match status" value="1"/>
</dbReference>
<dbReference type="Gene3D" id="3.40.1520.20">
    <property type="match status" value="1"/>
</dbReference>
<dbReference type="eggNOG" id="COG0515">
    <property type="taxonomic scope" value="Bacteria"/>
</dbReference>
<dbReference type="SMART" id="SM00219">
    <property type="entry name" value="TyrKc"/>
    <property type="match status" value="1"/>
</dbReference>
<dbReference type="PROSITE" id="PS50011">
    <property type="entry name" value="PROTEIN_KINASE_DOM"/>
    <property type="match status" value="1"/>
</dbReference>
<dbReference type="RefSeq" id="WP_005860799.1">
    <property type="nucleotide sequence ID" value="NZ_AAYA01000010.1"/>
</dbReference>
<keyword evidence="3 7" id="KW-0418">Kinase</keyword>
<keyword evidence="1" id="KW-0808">Transferase</keyword>
<feature type="domain" description="Protein kinase" evidence="6">
    <location>
        <begin position="20"/>
        <end position="272"/>
    </location>
</feature>
<dbReference type="Gene3D" id="1.10.510.10">
    <property type="entry name" value="Transferase(Phosphotransferase) domain 1"/>
    <property type="match status" value="1"/>
</dbReference>